<dbReference type="GO" id="GO:0000775">
    <property type="term" value="C:chromosome, centromeric region"/>
    <property type="evidence" value="ECO:0007669"/>
    <property type="project" value="UniProtKB-SubCell"/>
</dbReference>
<keyword evidence="7" id="KW-0137">Centromere</keyword>
<comment type="caution">
    <text evidence="8">The sequence shown here is derived from an EMBL/GenBank/DDBJ whole genome shotgun (WGS) entry which is preliminary data.</text>
</comment>
<dbReference type="Proteomes" id="UP000617340">
    <property type="component" value="Unassembled WGS sequence"/>
</dbReference>
<dbReference type="PANTHER" id="PTHR31740">
    <property type="entry name" value="CENTROMERE PROTEIN L"/>
    <property type="match status" value="1"/>
</dbReference>
<dbReference type="EMBL" id="JACSDZ010000018">
    <property type="protein sequence ID" value="KAF7383875.1"/>
    <property type="molecule type" value="Genomic_DNA"/>
</dbReference>
<dbReference type="Pfam" id="PF13092">
    <property type="entry name" value="CENP-L"/>
    <property type="match status" value="1"/>
</dbReference>
<evidence type="ECO:0000313" key="8">
    <source>
        <dbReference type="EMBL" id="KAF7383875.1"/>
    </source>
</evidence>
<evidence type="ECO:0000256" key="4">
    <source>
        <dbReference type="ARBA" id="ARBA00016380"/>
    </source>
</evidence>
<evidence type="ECO:0000256" key="3">
    <source>
        <dbReference type="ARBA" id="ARBA00011060"/>
    </source>
</evidence>
<evidence type="ECO:0000256" key="6">
    <source>
        <dbReference type="ARBA" id="ARBA00023242"/>
    </source>
</evidence>
<dbReference type="PANTHER" id="PTHR31740:SF2">
    <property type="entry name" value="CENTROMERE PROTEIN L"/>
    <property type="match status" value="1"/>
</dbReference>
<keyword evidence="5" id="KW-0158">Chromosome</keyword>
<gene>
    <name evidence="8" type="ORF">HZH68_014632</name>
</gene>
<keyword evidence="6" id="KW-0539">Nucleus</keyword>
<evidence type="ECO:0000313" key="9">
    <source>
        <dbReference type="Proteomes" id="UP000617340"/>
    </source>
</evidence>
<dbReference type="InterPro" id="IPR025204">
    <property type="entry name" value="CENP-L"/>
</dbReference>
<protein>
    <recommendedName>
        <fullName evidence="4">Centromere protein L</fullName>
    </recommendedName>
</protein>
<comment type="subcellular location">
    <subcellularLocation>
        <location evidence="2">Chromosome</location>
        <location evidence="2">Centromere</location>
    </subcellularLocation>
    <subcellularLocation>
        <location evidence="1">Nucleus</location>
    </subcellularLocation>
</comment>
<reference evidence="8" key="1">
    <citation type="journal article" date="2020" name="G3 (Bethesda)">
        <title>High-Quality Assemblies for Three Invasive Social Wasps from the &lt;i&gt;Vespula&lt;/i&gt; Genus.</title>
        <authorList>
            <person name="Harrop T.W.R."/>
            <person name="Guhlin J."/>
            <person name="McLaughlin G.M."/>
            <person name="Permina E."/>
            <person name="Stockwell P."/>
            <person name="Gilligan J."/>
            <person name="Le Lec M.F."/>
            <person name="Gruber M.A.M."/>
            <person name="Quinn O."/>
            <person name="Lovegrove M."/>
            <person name="Duncan E.J."/>
            <person name="Remnant E.J."/>
            <person name="Van Eeckhoven J."/>
            <person name="Graham B."/>
            <person name="Knapp R.A."/>
            <person name="Langford K.W."/>
            <person name="Kronenberg Z."/>
            <person name="Press M.O."/>
            <person name="Eacker S.M."/>
            <person name="Wilson-Rankin E.E."/>
            <person name="Purcell J."/>
            <person name="Lester P.J."/>
            <person name="Dearden P.K."/>
        </authorList>
    </citation>
    <scope>NUCLEOTIDE SEQUENCE</scope>
    <source>
        <strain evidence="8">Linc-1</strain>
    </source>
</reference>
<dbReference type="AlphaFoldDB" id="A0A834J9D8"/>
<comment type="similarity">
    <text evidence="3">Belongs to the CENP-L/IML3 family.</text>
</comment>
<sequence>MENTNTLPGTSRITVQTPYGTPRLKFCLEQSLTPEEEGDTKTLEEIISLTWNIYGVSALFGFQYDDKTTLKLYGKRLREEIATNLSQENVAYDAHLSVIENTISDIMNLPLIKVEVYAKKLDQEKNIEKCIYIGFFLSLKTNNDLKAGNSVKLPLLLCRGTSTCMKVVHSTFNRMFDCLIIALPIEQDDLMWLLPIIILPTSEENYPNSTEEVRLEYIVPGLSSTDTITAKFSTLDLINILNAIMENQNDETQIVINLTIEHIQRFRKCLQVQMKKIAGLELGLCTLHRISLPRGTLMNNKMKIMHPEIMKRVLLYMTEKSLDMLHALFL</sequence>
<evidence type="ECO:0000256" key="5">
    <source>
        <dbReference type="ARBA" id="ARBA00022454"/>
    </source>
</evidence>
<dbReference type="GO" id="GO:0005634">
    <property type="term" value="C:nucleus"/>
    <property type="evidence" value="ECO:0007669"/>
    <property type="project" value="UniProtKB-SubCell"/>
</dbReference>
<accession>A0A834J9D8</accession>
<organism evidence="8 9">
    <name type="scientific">Vespula germanica</name>
    <name type="common">German yellow jacket</name>
    <name type="synonym">Paravespula germanica</name>
    <dbReference type="NCBI Taxonomy" id="30212"/>
    <lineage>
        <taxon>Eukaryota</taxon>
        <taxon>Metazoa</taxon>
        <taxon>Ecdysozoa</taxon>
        <taxon>Arthropoda</taxon>
        <taxon>Hexapoda</taxon>
        <taxon>Insecta</taxon>
        <taxon>Pterygota</taxon>
        <taxon>Neoptera</taxon>
        <taxon>Endopterygota</taxon>
        <taxon>Hymenoptera</taxon>
        <taxon>Apocrita</taxon>
        <taxon>Aculeata</taxon>
        <taxon>Vespoidea</taxon>
        <taxon>Vespidae</taxon>
        <taxon>Vespinae</taxon>
        <taxon>Vespula</taxon>
    </lineage>
</organism>
<proteinExistence type="inferred from homology"/>
<keyword evidence="9" id="KW-1185">Reference proteome</keyword>
<evidence type="ECO:0000256" key="7">
    <source>
        <dbReference type="ARBA" id="ARBA00023328"/>
    </source>
</evidence>
<evidence type="ECO:0000256" key="1">
    <source>
        <dbReference type="ARBA" id="ARBA00004123"/>
    </source>
</evidence>
<name>A0A834J9D8_VESGE</name>
<evidence type="ECO:0000256" key="2">
    <source>
        <dbReference type="ARBA" id="ARBA00004584"/>
    </source>
</evidence>